<keyword evidence="7 17" id="KW-0862">Zinc</keyword>
<dbReference type="GO" id="GO:0046872">
    <property type="term" value="F:metal ion binding"/>
    <property type="evidence" value="ECO:0007669"/>
    <property type="project" value="UniProtKB-KW"/>
</dbReference>
<keyword evidence="10 14" id="KW-0325">Glycoprotein</keyword>
<dbReference type="EMBL" id="VIIS01000678">
    <property type="protein sequence ID" value="KAF0306255.1"/>
    <property type="molecule type" value="Genomic_DNA"/>
</dbReference>
<evidence type="ECO:0000256" key="17">
    <source>
        <dbReference type="PIRSR" id="PIRSR601548-3"/>
    </source>
</evidence>
<keyword evidence="2 21" id="KW-0121">Carboxypeptidase</keyword>
<comment type="similarity">
    <text evidence="1 20 21">Belongs to the peptidase M2 family.</text>
</comment>
<dbReference type="PRINTS" id="PR00791">
    <property type="entry name" value="PEPDIPTASEA"/>
</dbReference>
<keyword evidence="8 21" id="KW-0482">Metalloprotease</keyword>
<dbReference type="PANTHER" id="PTHR10514">
    <property type="entry name" value="ANGIOTENSIN-CONVERTING ENZYME"/>
    <property type="match status" value="1"/>
</dbReference>
<feature type="binding site" evidence="19">
    <location>
        <position position="402"/>
    </location>
    <ligand>
        <name>Zn(2+)</name>
        <dbReference type="ChEBI" id="CHEBI:29105"/>
        <label>2</label>
        <note>catalytic</note>
    </ligand>
</feature>
<evidence type="ECO:0000256" key="2">
    <source>
        <dbReference type="ARBA" id="ARBA00022645"/>
    </source>
</evidence>
<evidence type="ECO:0000256" key="7">
    <source>
        <dbReference type="ARBA" id="ARBA00022833"/>
    </source>
</evidence>
<feature type="binding site" evidence="17">
    <location>
        <position position="402"/>
    </location>
    <ligand>
        <name>Zn(2+)</name>
        <dbReference type="ChEBI" id="CHEBI:29105"/>
        <label>1</label>
        <note>catalytic</note>
    </ligand>
</feature>
<protein>
    <recommendedName>
        <fullName evidence="12 21">Angiotensin-converting enzyme</fullName>
        <ecNumber evidence="21">3.4.-.-</ecNumber>
    </recommendedName>
</protein>
<dbReference type="AlphaFoldDB" id="A0A6A4WHQ8"/>
<feature type="binding site" evidence="17">
    <location>
        <position position="398"/>
    </location>
    <ligand>
        <name>Zn(2+)</name>
        <dbReference type="ChEBI" id="CHEBI:29105"/>
        <label>1</label>
        <note>catalytic</note>
    </ligand>
</feature>
<dbReference type="Gene3D" id="1.10.1370.30">
    <property type="match status" value="1"/>
</dbReference>
<dbReference type="EC" id="3.4.-.-" evidence="21"/>
<organism evidence="24 25">
    <name type="scientific">Amphibalanus amphitrite</name>
    <name type="common">Striped barnacle</name>
    <name type="synonym">Balanus amphitrite</name>
    <dbReference type="NCBI Taxonomy" id="1232801"/>
    <lineage>
        <taxon>Eukaryota</taxon>
        <taxon>Metazoa</taxon>
        <taxon>Ecdysozoa</taxon>
        <taxon>Arthropoda</taxon>
        <taxon>Crustacea</taxon>
        <taxon>Multicrustacea</taxon>
        <taxon>Cirripedia</taxon>
        <taxon>Thoracica</taxon>
        <taxon>Thoracicalcarea</taxon>
        <taxon>Balanomorpha</taxon>
        <taxon>Balanoidea</taxon>
        <taxon>Balanidae</taxon>
        <taxon>Amphibalaninae</taxon>
        <taxon>Amphibalanus</taxon>
    </lineage>
</organism>
<feature type="binding site" evidence="19">
    <location>
        <position position="426"/>
    </location>
    <ligand>
        <name>Zn(2+)</name>
        <dbReference type="ChEBI" id="CHEBI:29105"/>
        <label>2</label>
        <note>catalytic</note>
    </ligand>
</feature>
<dbReference type="GO" id="GO:0008237">
    <property type="term" value="F:metallopeptidase activity"/>
    <property type="evidence" value="ECO:0007669"/>
    <property type="project" value="UniProtKB-KW"/>
</dbReference>
<keyword evidence="9 18" id="KW-1015">Disulfide bond</keyword>
<keyword evidence="25" id="KW-1185">Reference proteome</keyword>
<dbReference type="InterPro" id="IPR001548">
    <property type="entry name" value="Peptidase_M2"/>
</dbReference>
<evidence type="ECO:0000256" key="5">
    <source>
        <dbReference type="ARBA" id="ARBA00022729"/>
    </source>
</evidence>
<evidence type="ECO:0000256" key="14">
    <source>
        <dbReference type="PIRSR" id="PIRSR601548-10"/>
    </source>
</evidence>
<evidence type="ECO:0000256" key="1">
    <source>
        <dbReference type="ARBA" id="ARBA00008139"/>
    </source>
</evidence>
<dbReference type="SUPFAM" id="SSF55486">
    <property type="entry name" value="Metalloproteases ('zincins'), catalytic domain"/>
    <property type="match status" value="1"/>
</dbReference>
<dbReference type="Proteomes" id="UP000440578">
    <property type="component" value="Unassembled WGS sequence"/>
</dbReference>
<sequence length="656" mass="74693">MATAGQIWVVLVALLAGRVWGGLTGDGADFGSGDGHGADLTGDGAVPTIDEADLASGDGADLVNGEADLTSDRPDMTSEADATQLDRQAADFIAKLNQDYQLHCNQMVKKRWNFNANLTDHNQKIMNEYAAEYASYQKEKWAEVIQWDWMKINDPLTRRQFKHFSTLGPAALPDEKFKMLEDIMMNSTDPEELKHVWLQWREQSGKKMRKDYIQFAGLINDIAWANNFTDGTDMWLDDYDTPDFRERLAALWEEVAPLYRQLHAFVRGRLRARYGDSVVSRSGPIPAHLLGNMWAQAWGNIIDICKPYPEKKAADVSAQMKEAGYTPVRMFRLSEEFFTSLGLEPMPDTFWNLSVLERPADGRELVCHASAWDFCDQRDFRIKQCTVVSMDQLITVHHEMGHIQYYIQYKDLPMALRRGANSGFHEALGDTLALSVQTRKHLKKIGLLKEEKDDPEVDLNFLMLTALDKIAFLPFGYLIDKWRWDLFSNVTSPEDLNCAWWKLREELQGVKPPQPRSEADFDPGAKYHVPANTPYVRYFVARILQFQFHKALCQAAGEYDPQDSSRPLHQCDIYQSKEAGKLLSAMMRLGHSVPWPDALEAITGQRAMDASPLREYFRPLEEWLTKENERTGETVGWKSDGPVCTKTPEATCTGRK</sequence>
<evidence type="ECO:0000256" key="3">
    <source>
        <dbReference type="ARBA" id="ARBA00022670"/>
    </source>
</evidence>
<dbReference type="PANTHER" id="PTHR10514:SF44">
    <property type="entry name" value="ANGIOTENSIN-CONVERTING ENZYME-RELATED"/>
    <property type="match status" value="1"/>
</dbReference>
<feature type="chain" id="PRO_5025466761" description="Angiotensin-converting enzyme" evidence="23">
    <location>
        <begin position="22"/>
        <end position="656"/>
    </location>
</feature>
<dbReference type="CDD" id="cd06461">
    <property type="entry name" value="M2_ACE"/>
    <property type="match status" value="1"/>
</dbReference>
<gene>
    <name evidence="24" type="primary">ACE_1</name>
    <name evidence="24" type="ORF">FJT64_022179</name>
</gene>
<evidence type="ECO:0000256" key="21">
    <source>
        <dbReference type="RuleBase" id="RU361144"/>
    </source>
</evidence>
<evidence type="ECO:0000256" key="22">
    <source>
        <dbReference type="SAM" id="MobiDB-lite"/>
    </source>
</evidence>
<name>A0A6A4WHQ8_AMPAM</name>
<dbReference type="GO" id="GO:0006508">
    <property type="term" value="P:proteolysis"/>
    <property type="evidence" value="ECO:0007669"/>
    <property type="project" value="UniProtKB-KW"/>
</dbReference>
<comment type="cofactor">
    <cofactor evidence="21">
        <name>Zn(2+)</name>
        <dbReference type="ChEBI" id="CHEBI:29105"/>
    </cofactor>
    <text evidence="21">Binds 1 zinc ion per subunit.</text>
</comment>
<accession>A0A6A4WHQ8</accession>
<dbReference type="GO" id="GO:0005615">
    <property type="term" value="C:extracellular space"/>
    <property type="evidence" value="ECO:0007669"/>
    <property type="project" value="TreeGrafter"/>
</dbReference>
<feature type="binding site" evidence="16">
    <location>
        <position position="537"/>
    </location>
    <ligand>
        <name>chloride</name>
        <dbReference type="ChEBI" id="CHEBI:17996"/>
        <label>1</label>
    </ligand>
</feature>
<feature type="signal peptide" evidence="23">
    <location>
        <begin position="1"/>
        <end position="21"/>
    </location>
</feature>
<evidence type="ECO:0000256" key="23">
    <source>
        <dbReference type="SAM" id="SignalP"/>
    </source>
</evidence>
<proteinExistence type="inferred from homology"/>
<keyword evidence="5 23" id="KW-0732">Signal</keyword>
<keyword evidence="4 17" id="KW-0479">Metal-binding</keyword>
<evidence type="ECO:0000256" key="18">
    <source>
        <dbReference type="PIRSR" id="PIRSR601548-4"/>
    </source>
</evidence>
<evidence type="ECO:0000256" key="13">
    <source>
        <dbReference type="PIRSR" id="PIRSR601548-1"/>
    </source>
</evidence>
<dbReference type="Pfam" id="PF01401">
    <property type="entry name" value="Peptidase_M2"/>
    <property type="match status" value="1"/>
</dbReference>
<dbReference type="GO" id="GO:0008241">
    <property type="term" value="F:peptidyl-dipeptidase activity"/>
    <property type="evidence" value="ECO:0007669"/>
    <property type="project" value="UniProtKB-EC"/>
</dbReference>
<evidence type="ECO:0000256" key="12">
    <source>
        <dbReference type="ARBA" id="ARBA00039858"/>
    </source>
</evidence>
<dbReference type="OrthoDB" id="10029630at2759"/>
<feature type="glycosylation site" description="N-linked (GlcNAc...) asparagine; partial" evidence="14">
    <location>
        <position position="352"/>
    </location>
</feature>
<keyword evidence="3 21" id="KW-0645">Protease</keyword>
<keyword evidence="6 21" id="KW-0378">Hydrolase</keyword>
<comment type="caution">
    <text evidence="20">Lacks conserved residue(s) required for the propagation of feature annotation.</text>
</comment>
<dbReference type="GO" id="GO:0004180">
    <property type="term" value="F:carboxypeptidase activity"/>
    <property type="evidence" value="ECO:0007669"/>
    <property type="project" value="UniProtKB-KW"/>
</dbReference>
<evidence type="ECO:0000256" key="4">
    <source>
        <dbReference type="ARBA" id="ARBA00022723"/>
    </source>
</evidence>
<feature type="active site" description="Proton acceptor 2" evidence="15">
    <location>
        <position position="399"/>
    </location>
</feature>
<evidence type="ECO:0000256" key="9">
    <source>
        <dbReference type="ARBA" id="ARBA00023157"/>
    </source>
</evidence>
<evidence type="ECO:0000313" key="25">
    <source>
        <dbReference type="Proteomes" id="UP000440578"/>
    </source>
</evidence>
<evidence type="ECO:0000256" key="19">
    <source>
        <dbReference type="PIRSR" id="PIRSR601548-8"/>
    </source>
</evidence>
<evidence type="ECO:0000256" key="10">
    <source>
        <dbReference type="ARBA" id="ARBA00023180"/>
    </source>
</evidence>
<comment type="catalytic activity">
    <reaction evidence="11">
        <text>Release of a C-terminal dipeptide, oligopeptide-|-Xaa-Yaa, when Xaa is not Pro, and Yaa is neither Asp nor Glu. Thus, conversion of angiotensin I to angiotensin II, with increase in vasoconstrictor activity, but no action on angiotensin II.</text>
        <dbReference type="EC" id="3.4.15.1"/>
    </reaction>
</comment>
<dbReference type="GO" id="GO:0005886">
    <property type="term" value="C:plasma membrane"/>
    <property type="evidence" value="ECO:0007669"/>
    <property type="project" value="TreeGrafter"/>
</dbReference>
<feature type="active site" description="Proton donor 1" evidence="13">
    <location>
        <position position="528"/>
    </location>
</feature>
<feature type="binding site" evidence="17">
    <location>
        <position position="426"/>
    </location>
    <ligand>
        <name>Zn(2+)</name>
        <dbReference type="ChEBI" id="CHEBI:29105"/>
        <label>1</label>
        <note>catalytic</note>
    </ligand>
</feature>
<dbReference type="FunFam" id="1.10.1370.30:FF:000004">
    <property type="entry name" value="Angiotensin-converting enzyme"/>
    <property type="match status" value="1"/>
</dbReference>
<evidence type="ECO:0000256" key="15">
    <source>
        <dbReference type="PIRSR" id="PIRSR601548-11"/>
    </source>
</evidence>
<feature type="binding site" evidence="16">
    <location>
        <position position="239"/>
    </location>
    <ligand>
        <name>chloride</name>
        <dbReference type="ChEBI" id="CHEBI:17996"/>
        <label>1</label>
    </ligand>
</feature>
<evidence type="ECO:0000313" key="24">
    <source>
        <dbReference type="EMBL" id="KAF0306255.1"/>
    </source>
</evidence>
<feature type="disulfide bond" evidence="18 20">
    <location>
        <begin position="367"/>
        <end position="385"/>
    </location>
</feature>
<evidence type="ECO:0000256" key="20">
    <source>
        <dbReference type="PROSITE-ProRule" id="PRU01355"/>
    </source>
</evidence>
<evidence type="ECO:0000256" key="11">
    <source>
        <dbReference type="ARBA" id="ARBA00036868"/>
    </source>
</evidence>
<evidence type="ECO:0000256" key="8">
    <source>
        <dbReference type="ARBA" id="ARBA00023049"/>
    </source>
</evidence>
<evidence type="ECO:0000256" key="16">
    <source>
        <dbReference type="PIRSR" id="PIRSR601548-2"/>
    </source>
</evidence>
<feature type="binding site" evidence="19">
    <location>
        <position position="398"/>
    </location>
    <ligand>
        <name>Zn(2+)</name>
        <dbReference type="ChEBI" id="CHEBI:29105"/>
        <label>2</label>
        <note>catalytic</note>
    </ligand>
</feature>
<dbReference type="PROSITE" id="PS52011">
    <property type="entry name" value="PEPTIDASE_M2"/>
    <property type="match status" value="1"/>
</dbReference>
<evidence type="ECO:0000256" key="6">
    <source>
        <dbReference type="ARBA" id="ARBA00022801"/>
    </source>
</evidence>
<feature type="active site" description="Proton donor 2" evidence="15">
    <location>
        <position position="528"/>
    </location>
</feature>
<reference evidence="24 25" key="1">
    <citation type="submission" date="2019-07" db="EMBL/GenBank/DDBJ databases">
        <title>Draft genome assembly of a fouling barnacle, Amphibalanus amphitrite (Darwin, 1854): The first reference genome for Thecostraca.</title>
        <authorList>
            <person name="Kim W."/>
        </authorList>
    </citation>
    <scope>NUCLEOTIDE SEQUENCE [LARGE SCALE GENOMIC DNA]</scope>
    <source>
        <strain evidence="24">SNU_AA5</strain>
        <tissue evidence="24">Soma without cirri and trophi</tissue>
    </source>
</reference>
<feature type="active site" description="Proton acceptor 1" evidence="13">
    <location>
        <position position="399"/>
    </location>
</feature>
<comment type="caution">
    <text evidence="24">The sequence shown here is derived from an EMBL/GenBank/DDBJ whole genome shotgun (WGS) entry which is preliminary data.</text>
</comment>
<feature type="disulfide bond" evidence="18 20">
    <location>
        <begin position="553"/>
        <end position="571"/>
    </location>
</feature>
<feature type="region of interest" description="Disordered" evidence="22">
    <location>
        <begin position="56"/>
        <end position="77"/>
    </location>
</feature>